<accession>A0A9J5WUI5</accession>
<dbReference type="Gene3D" id="6.10.250.1310">
    <property type="match status" value="1"/>
</dbReference>
<feature type="compositionally biased region" description="Basic and acidic residues" evidence="5">
    <location>
        <begin position="694"/>
        <end position="710"/>
    </location>
</feature>
<evidence type="ECO:0000259" key="7">
    <source>
        <dbReference type="PROSITE" id="PS51194"/>
    </source>
</evidence>
<dbReference type="GO" id="GO:0005524">
    <property type="term" value="F:ATP binding"/>
    <property type="evidence" value="ECO:0007669"/>
    <property type="project" value="UniProtKB-KW"/>
</dbReference>
<evidence type="ECO:0000256" key="2">
    <source>
        <dbReference type="ARBA" id="ARBA00022840"/>
    </source>
</evidence>
<name>A0A9J5WUI5_SOLCO</name>
<dbReference type="Proteomes" id="UP000824120">
    <property type="component" value="Chromosome 10"/>
</dbReference>
<feature type="compositionally biased region" description="Polar residues" evidence="5">
    <location>
        <begin position="1002"/>
        <end position="1012"/>
    </location>
</feature>
<feature type="region of interest" description="Disordered" evidence="5">
    <location>
        <begin position="1002"/>
        <end position="1026"/>
    </location>
</feature>
<dbReference type="InterPro" id="IPR016197">
    <property type="entry name" value="Chromo-like_dom_sf"/>
</dbReference>
<keyword evidence="1" id="KW-0547">Nucleotide-binding</keyword>
<dbReference type="InterPro" id="IPR027417">
    <property type="entry name" value="P-loop_NTPase"/>
</dbReference>
<dbReference type="InterPro" id="IPR000953">
    <property type="entry name" value="Chromo/chromo_shadow_dom"/>
</dbReference>
<evidence type="ECO:0000256" key="4">
    <source>
        <dbReference type="SAM" id="Coils"/>
    </source>
</evidence>
<dbReference type="SUPFAM" id="SSF54160">
    <property type="entry name" value="Chromo domain-like"/>
    <property type="match status" value="2"/>
</dbReference>
<dbReference type="GO" id="GO:0140658">
    <property type="term" value="F:ATP-dependent chromatin remodeler activity"/>
    <property type="evidence" value="ECO:0007669"/>
    <property type="project" value="TreeGrafter"/>
</dbReference>
<feature type="domain" description="Chromo" evidence="6">
    <location>
        <begin position="55"/>
        <end position="125"/>
    </location>
</feature>
<dbReference type="PANTHER" id="PTHR45623:SF13">
    <property type="entry name" value="HELICASE PROTEIN MOM1"/>
    <property type="match status" value="1"/>
</dbReference>
<keyword evidence="2" id="KW-0067">ATP-binding</keyword>
<dbReference type="InterPro" id="IPR001650">
    <property type="entry name" value="Helicase_C-like"/>
</dbReference>
<comment type="caution">
    <text evidence="8">The sequence shown here is derived from an EMBL/GenBank/DDBJ whole genome shotgun (WGS) entry which is preliminary data.</text>
</comment>
<dbReference type="SUPFAM" id="SSF52540">
    <property type="entry name" value="P-loop containing nucleoside triphosphate hydrolases"/>
    <property type="match status" value="2"/>
</dbReference>
<keyword evidence="3" id="KW-0539">Nucleus</keyword>
<protein>
    <recommendedName>
        <fullName evidence="10">Chromatin remodeling complex subunit</fullName>
    </recommendedName>
</protein>
<dbReference type="GO" id="GO:0003677">
    <property type="term" value="F:DNA binding"/>
    <property type="evidence" value="ECO:0007669"/>
    <property type="project" value="TreeGrafter"/>
</dbReference>
<dbReference type="GO" id="GO:0003682">
    <property type="term" value="F:chromatin binding"/>
    <property type="evidence" value="ECO:0007669"/>
    <property type="project" value="TreeGrafter"/>
</dbReference>
<keyword evidence="9" id="KW-1185">Reference proteome</keyword>
<feature type="domain" description="Chromo" evidence="6">
    <location>
        <begin position="1"/>
        <end position="53"/>
    </location>
</feature>
<dbReference type="AlphaFoldDB" id="A0A9J5WUI5"/>
<dbReference type="Pfam" id="PF00271">
    <property type="entry name" value="Helicase_C"/>
    <property type="match status" value="1"/>
</dbReference>
<evidence type="ECO:0000256" key="1">
    <source>
        <dbReference type="ARBA" id="ARBA00022741"/>
    </source>
</evidence>
<dbReference type="PROSITE" id="PS51194">
    <property type="entry name" value="HELICASE_CTER"/>
    <property type="match status" value="1"/>
</dbReference>
<dbReference type="GO" id="GO:0005634">
    <property type="term" value="C:nucleus"/>
    <property type="evidence" value="ECO:0007669"/>
    <property type="project" value="TreeGrafter"/>
</dbReference>
<dbReference type="Gene3D" id="3.40.50.10810">
    <property type="entry name" value="Tandem AAA-ATPase domain"/>
    <property type="match status" value="1"/>
</dbReference>
<dbReference type="PROSITE" id="PS50013">
    <property type="entry name" value="CHROMO_2"/>
    <property type="match status" value="2"/>
</dbReference>
<dbReference type="InterPro" id="IPR038718">
    <property type="entry name" value="SNF2-like_sf"/>
</dbReference>
<feature type="region of interest" description="Disordered" evidence="5">
    <location>
        <begin position="667"/>
        <end position="719"/>
    </location>
</feature>
<organism evidence="8 9">
    <name type="scientific">Solanum commersonii</name>
    <name type="common">Commerson's wild potato</name>
    <name type="synonym">Commerson's nightshade</name>
    <dbReference type="NCBI Taxonomy" id="4109"/>
    <lineage>
        <taxon>Eukaryota</taxon>
        <taxon>Viridiplantae</taxon>
        <taxon>Streptophyta</taxon>
        <taxon>Embryophyta</taxon>
        <taxon>Tracheophyta</taxon>
        <taxon>Spermatophyta</taxon>
        <taxon>Magnoliopsida</taxon>
        <taxon>eudicotyledons</taxon>
        <taxon>Gunneridae</taxon>
        <taxon>Pentapetalae</taxon>
        <taxon>asterids</taxon>
        <taxon>lamiids</taxon>
        <taxon>Solanales</taxon>
        <taxon>Solanaceae</taxon>
        <taxon>Solanoideae</taxon>
        <taxon>Solaneae</taxon>
        <taxon>Solanum</taxon>
    </lineage>
</organism>
<reference evidence="8 9" key="1">
    <citation type="submission" date="2020-09" db="EMBL/GenBank/DDBJ databases">
        <title>De no assembly of potato wild relative species, Solanum commersonii.</title>
        <authorList>
            <person name="Cho K."/>
        </authorList>
    </citation>
    <scope>NUCLEOTIDE SEQUENCE [LARGE SCALE GENOMIC DNA]</scope>
    <source>
        <strain evidence="8">LZ3.2</strain>
        <tissue evidence="8">Leaf</tissue>
    </source>
</reference>
<dbReference type="GO" id="GO:0016887">
    <property type="term" value="F:ATP hydrolysis activity"/>
    <property type="evidence" value="ECO:0007669"/>
    <property type="project" value="TreeGrafter"/>
</dbReference>
<dbReference type="Gene3D" id="3.40.50.300">
    <property type="entry name" value="P-loop containing nucleotide triphosphate hydrolases"/>
    <property type="match status" value="1"/>
</dbReference>
<evidence type="ECO:0000256" key="3">
    <source>
        <dbReference type="ARBA" id="ARBA00023242"/>
    </source>
</evidence>
<evidence type="ECO:0000313" key="9">
    <source>
        <dbReference type="Proteomes" id="UP000824120"/>
    </source>
</evidence>
<dbReference type="EMBL" id="JACXVP010000010">
    <property type="protein sequence ID" value="KAG5579473.1"/>
    <property type="molecule type" value="Genomic_DNA"/>
</dbReference>
<feature type="coiled-coil region" evidence="4">
    <location>
        <begin position="871"/>
        <end position="898"/>
    </location>
</feature>
<dbReference type="Gene3D" id="2.40.50.40">
    <property type="match status" value="2"/>
</dbReference>
<dbReference type="PANTHER" id="PTHR45623">
    <property type="entry name" value="CHROMODOMAIN-HELICASE-DNA-BINDING PROTEIN 3-RELATED-RELATED"/>
    <property type="match status" value="1"/>
</dbReference>
<evidence type="ECO:0000313" key="8">
    <source>
        <dbReference type="EMBL" id="KAG5579473.1"/>
    </source>
</evidence>
<dbReference type="GO" id="GO:0042393">
    <property type="term" value="F:histone binding"/>
    <property type="evidence" value="ECO:0007669"/>
    <property type="project" value="TreeGrafter"/>
</dbReference>
<evidence type="ECO:0008006" key="10">
    <source>
        <dbReference type="Google" id="ProtNLM"/>
    </source>
</evidence>
<evidence type="ECO:0000259" key="6">
    <source>
        <dbReference type="PROSITE" id="PS50013"/>
    </source>
</evidence>
<evidence type="ECO:0000256" key="5">
    <source>
        <dbReference type="SAM" id="MobiDB-lite"/>
    </source>
</evidence>
<proteinExistence type="predicted"/>
<dbReference type="GO" id="GO:0000785">
    <property type="term" value="C:chromatin"/>
    <property type="evidence" value="ECO:0007669"/>
    <property type="project" value="TreeGrafter"/>
</dbReference>
<gene>
    <name evidence="8" type="ORF">H5410_050100</name>
</gene>
<dbReference type="OrthoDB" id="1250621at2759"/>
<keyword evidence="4" id="KW-0175">Coiled coil</keyword>
<feature type="domain" description="Helicase C-terminal" evidence="7">
    <location>
        <begin position="453"/>
        <end position="628"/>
    </location>
</feature>
<sequence>MEPVVQKWEYLVKYKGLAHVHNRWITEEQVRLEAPIALTRFKKNHKSVSWKTEWSLPHRLLDKRKLAVLDDDADCHYEWLVKWTDLDYSHVTWELANASFLMSLEAVKLMTDYEIRHQQAKKESHPLTEDEKRKANFPELPTPLFGSAPQVYSNHLSFINSLRKYWQKGQSAVIIDDQERILKVVLFLLSLPKDVGLPFLIITTSAALLLWEAEFSRWGYANIVVYKGNRDIRAIVRTLEFFNKQGALMFQVLLSCYDAIVEDLEMLRPIGWGAVIIDQCQGSSMSMHHSQLKVLIADMRLLIFHQLEDRCDRRFNRCNILSFLDPKHDKANNKLLDTDSDIYLTEFKERLKHFVAYECKSSASKFIEYWVLVKLSNEQIEQYCACLFSNSAWLCSCLKNDSPSSLCNILVSTRKCCDHPYLEDQSLQDVVMDVIPVDQHFDAEIKLSGKLELLNKILQEIKQQGQRVLVLFRSIGGSGVISIGDILDDFIYRKFGGDSYTSISGNVTRKMKEATLNKFNNKGSGKFAVLMETRACVPSVKLSGIDIIILFNSDWDPNNDLRSLQKITVYSQLEHIKRSSEVAALDDVVAECLGLLSSNCENSVYNSCSKILKVQQNGGTYPSKKSLLGELEMQQMDDSSFVRGLLENESPHVFWTNLLHGRVPRWKHLPSPSRGNRRKVRLQGDLNQPSKGEQVSEKEGNKVHLTPEPKLRKKRKLHVQGKLGTSHLSAGDKNKCRRLATNRSPQCVKPTKDNHQSHEICINSSGHQILDSMNWSIDSSIQRSIGNLPLQQHVSMGAVNGTSMKSRNSHEDQCCPDASPNTPNLPQSPYLHPLHMEMERIQKEREQITKLHEDVKLLLQSEFEKELDSIMKKYDLLLQIAEMELSQKQEELDTIFNKVHVHKLLAEAMTQVQDTADSVGPLEMTVDVVGRTINGSGESLPNRPSSISAVTASISEPVNSEQRVADPQIYSENFPMAAIPSLNAELPRVEELAVVRRTSARATLQTTSSADLPTSGSRPTPTPTYQSVILTPNQLSIQTSRYAARPGAGCEQRRPAPHLLHFRPLPTMNSLNSSLL</sequence>